<evidence type="ECO:0000256" key="1">
    <source>
        <dbReference type="SAM" id="MobiDB-lite"/>
    </source>
</evidence>
<gene>
    <name evidence="2" type="ORF">DFR74_12559</name>
</gene>
<dbReference type="STRING" id="1210090.GCA_001613185_02471"/>
<dbReference type="RefSeq" id="WP_067508023.1">
    <property type="nucleotide sequence ID" value="NZ_JADLRS010000012.1"/>
</dbReference>
<proteinExistence type="predicted"/>
<keyword evidence="3" id="KW-1185">Reference proteome</keyword>
<name>A0A366CXX3_9NOCA</name>
<dbReference type="AlphaFoldDB" id="A0A366CXX3"/>
<feature type="compositionally biased region" description="Basic and acidic residues" evidence="1">
    <location>
        <begin position="53"/>
        <end position="67"/>
    </location>
</feature>
<evidence type="ECO:0000313" key="3">
    <source>
        <dbReference type="Proteomes" id="UP000252586"/>
    </source>
</evidence>
<comment type="caution">
    <text evidence="2">The sequence shown here is derived from an EMBL/GenBank/DDBJ whole genome shotgun (WGS) entry which is preliminary data.</text>
</comment>
<organism evidence="2 3">
    <name type="scientific">Nocardia puris</name>
    <dbReference type="NCBI Taxonomy" id="208602"/>
    <lineage>
        <taxon>Bacteria</taxon>
        <taxon>Bacillati</taxon>
        <taxon>Actinomycetota</taxon>
        <taxon>Actinomycetes</taxon>
        <taxon>Mycobacteriales</taxon>
        <taxon>Nocardiaceae</taxon>
        <taxon>Nocardia</taxon>
    </lineage>
</organism>
<protein>
    <submittedName>
        <fullName evidence="2">Uncharacterized protein</fullName>
    </submittedName>
</protein>
<dbReference type="EMBL" id="QNRE01000025">
    <property type="protein sequence ID" value="RBO82104.1"/>
    <property type="molecule type" value="Genomic_DNA"/>
</dbReference>
<sequence length="178" mass="19309">MTDIEAYTNADLAYKIVMLKTLADLVLEEFKRSKQVMGEQIARGDSVAARTADDRKLGRVTKSDPKPEATVTDPDALDDWLRTEYPDKIESRVELGRVDEILPILIDAGRSDLFTEVHVVPAYLVGQAKAAAARGRPIPGITVAPGKPVVSATKEITAEYAVRELLAGARVPLLGIEA</sequence>
<accession>A0A366CXX3</accession>
<feature type="region of interest" description="Disordered" evidence="1">
    <location>
        <begin position="53"/>
        <end position="72"/>
    </location>
</feature>
<dbReference type="OrthoDB" id="4566183at2"/>
<dbReference type="Proteomes" id="UP000252586">
    <property type="component" value="Unassembled WGS sequence"/>
</dbReference>
<evidence type="ECO:0000313" key="2">
    <source>
        <dbReference type="EMBL" id="RBO82104.1"/>
    </source>
</evidence>
<reference evidence="2 3" key="1">
    <citation type="submission" date="2018-06" db="EMBL/GenBank/DDBJ databases">
        <title>Genomic Encyclopedia of Type Strains, Phase IV (KMG-IV): sequencing the most valuable type-strain genomes for metagenomic binning, comparative biology and taxonomic classification.</title>
        <authorList>
            <person name="Goeker M."/>
        </authorList>
    </citation>
    <scope>NUCLEOTIDE SEQUENCE [LARGE SCALE GENOMIC DNA]</scope>
    <source>
        <strain evidence="2 3">DSM 44599</strain>
    </source>
</reference>